<protein>
    <submittedName>
        <fullName evidence="1">Uncharacterized protein</fullName>
    </submittedName>
</protein>
<accession>A0A9E4N8T0</accession>
<organism evidence="1 2">
    <name type="scientific">Candidatus Thiodiazotropha taylori</name>
    <dbReference type="NCBI Taxonomy" id="2792791"/>
    <lineage>
        <taxon>Bacteria</taxon>
        <taxon>Pseudomonadati</taxon>
        <taxon>Pseudomonadota</taxon>
        <taxon>Gammaproteobacteria</taxon>
        <taxon>Chromatiales</taxon>
        <taxon>Sedimenticolaceae</taxon>
        <taxon>Candidatus Thiodiazotropha</taxon>
    </lineage>
</organism>
<evidence type="ECO:0000313" key="1">
    <source>
        <dbReference type="EMBL" id="MCG7949541.1"/>
    </source>
</evidence>
<dbReference type="EMBL" id="JAEPCM010000937">
    <property type="protein sequence ID" value="MCG7949541.1"/>
    <property type="molecule type" value="Genomic_DNA"/>
</dbReference>
<proteinExistence type="predicted"/>
<dbReference type="Proteomes" id="UP000886667">
    <property type="component" value="Unassembled WGS sequence"/>
</dbReference>
<reference evidence="1" key="1">
    <citation type="journal article" date="2021" name="Proc. Natl. Acad. Sci. U.S.A.">
        <title>Global biogeography of chemosynthetic symbionts reveals both localized and globally distributed symbiont groups. .</title>
        <authorList>
            <person name="Osvatic J.T."/>
            <person name="Wilkins L.G.E."/>
            <person name="Leibrecht L."/>
            <person name="Leray M."/>
            <person name="Zauner S."/>
            <person name="Polzin J."/>
            <person name="Camacho Y."/>
            <person name="Gros O."/>
            <person name="van Gils J.A."/>
            <person name="Eisen J.A."/>
            <person name="Petersen J.M."/>
            <person name="Yuen B."/>
        </authorList>
    </citation>
    <scope>NUCLEOTIDE SEQUENCE</scope>
    <source>
        <strain evidence="1">MAGclacostrist064TRANS</strain>
    </source>
</reference>
<sequence>MDRSKTTAPSTSRWQPSAPLWQRAPNKQADGAPLADLMMLIPRLKHYSEVQINHLQSMLEEVLIEFGEKIVFTDINLKLNVIWVTVLPEPGLCREVALAIRKRVPEAVMVGNQLKSISTELQPGSWRSLAMFIKRFVSKQAIKSLPQTPHGREPKA</sequence>
<comment type="caution">
    <text evidence="1">The sequence shown here is derived from an EMBL/GenBank/DDBJ whole genome shotgun (WGS) entry which is preliminary data.</text>
</comment>
<evidence type="ECO:0000313" key="2">
    <source>
        <dbReference type="Proteomes" id="UP000886667"/>
    </source>
</evidence>
<name>A0A9E4N8T0_9GAMM</name>
<dbReference type="AlphaFoldDB" id="A0A9E4N8T0"/>
<gene>
    <name evidence="1" type="ORF">JAZ07_24660</name>
</gene>